<dbReference type="RefSeq" id="WP_147146417.1">
    <property type="nucleotide sequence ID" value="NZ_BJXN01000005.1"/>
</dbReference>
<dbReference type="GO" id="GO:0046872">
    <property type="term" value="F:metal ion binding"/>
    <property type="evidence" value="ECO:0007669"/>
    <property type="project" value="UniProtKB-KW"/>
</dbReference>
<keyword evidence="2" id="KW-0479">Metal-binding</keyword>
<comment type="caution">
    <text evidence="6">The sequence shown here is derived from an EMBL/GenBank/DDBJ whole genome shotgun (WGS) entry which is preliminary data.</text>
</comment>
<name>A0A511RIR1_9DEIN</name>
<dbReference type="Proteomes" id="UP000321827">
    <property type="component" value="Unassembled WGS sequence"/>
</dbReference>
<comment type="cofactor">
    <cofactor evidence="1">
        <name>Zn(2+)</name>
        <dbReference type="ChEBI" id="CHEBI:29105"/>
    </cofactor>
</comment>
<evidence type="ECO:0000259" key="5">
    <source>
        <dbReference type="Pfam" id="PF07687"/>
    </source>
</evidence>
<dbReference type="Pfam" id="PF01546">
    <property type="entry name" value="Peptidase_M20"/>
    <property type="match status" value="1"/>
</dbReference>
<feature type="domain" description="Peptidase M20 dimerisation" evidence="5">
    <location>
        <begin position="142"/>
        <end position="234"/>
    </location>
</feature>
<dbReference type="InterPro" id="IPR036264">
    <property type="entry name" value="Bact_exopeptidase_dim_dom"/>
</dbReference>
<keyword evidence="3" id="KW-0378">Hydrolase</keyword>
<dbReference type="Pfam" id="PF07687">
    <property type="entry name" value="M20_dimer"/>
    <property type="match status" value="1"/>
</dbReference>
<dbReference type="AlphaFoldDB" id="A0A511RIR1"/>
<dbReference type="PANTHER" id="PTHR43808">
    <property type="entry name" value="ACETYLORNITHINE DEACETYLASE"/>
    <property type="match status" value="1"/>
</dbReference>
<dbReference type="InterPro" id="IPR011650">
    <property type="entry name" value="Peptidase_M20_dimer"/>
</dbReference>
<evidence type="ECO:0000256" key="3">
    <source>
        <dbReference type="ARBA" id="ARBA00022801"/>
    </source>
</evidence>
<sequence length="337" mass="35669">MTPQDFLRRFGAVAGDEARADFLAEFFSGRGEVPMRDEEGNLWVGEGPVAFAAHLDTVLTPRPLTLESERWWGPAVGDNSSGVAVLATAWSRVPEGATLVFTVGEEGLGNLRGARAFVRSRRPEAFVAVDGYLGNLVTRALGSVRFEVRFSGPGGHSWGDRSAPNPAWALGRLIRAVQALPCCERSSRSVARVWGGEAINAIPREVGLALDVRATEEALLAEAEREVRTRAMQAAQLERVQAEIALLGRRPAGSTVTEALRECALQAAAGVGVAAEEGVGSTDMAAAVEAGIPAITLGVYRGGGAHTEAEWVDPASLDQGAAWLRAFWRCLRGSAAA</sequence>
<evidence type="ECO:0000256" key="1">
    <source>
        <dbReference type="ARBA" id="ARBA00001947"/>
    </source>
</evidence>
<keyword evidence="4" id="KW-0862">Zinc</keyword>
<evidence type="ECO:0000256" key="4">
    <source>
        <dbReference type="ARBA" id="ARBA00022833"/>
    </source>
</evidence>
<dbReference type="PANTHER" id="PTHR43808:SF17">
    <property type="entry name" value="PEPTIDASE M20"/>
    <property type="match status" value="1"/>
</dbReference>
<evidence type="ECO:0000256" key="2">
    <source>
        <dbReference type="ARBA" id="ARBA00022723"/>
    </source>
</evidence>
<dbReference type="Gene3D" id="3.40.630.10">
    <property type="entry name" value="Zn peptidases"/>
    <property type="match status" value="1"/>
</dbReference>
<dbReference type="EMBL" id="BJXN01000005">
    <property type="protein sequence ID" value="GEM89525.1"/>
    <property type="molecule type" value="Genomic_DNA"/>
</dbReference>
<proteinExistence type="predicted"/>
<dbReference type="InterPro" id="IPR050072">
    <property type="entry name" value="Peptidase_M20A"/>
</dbReference>
<evidence type="ECO:0000313" key="6">
    <source>
        <dbReference type="EMBL" id="GEM89525.1"/>
    </source>
</evidence>
<dbReference type="InterPro" id="IPR001261">
    <property type="entry name" value="ArgE/DapE_CS"/>
</dbReference>
<dbReference type="SUPFAM" id="SSF53187">
    <property type="entry name" value="Zn-dependent exopeptidases"/>
    <property type="match status" value="1"/>
</dbReference>
<dbReference type="Gene3D" id="3.30.70.360">
    <property type="match status" value="1"/>
</dbReference>
<protein>
    <submittedName>
        <fullName evidence="6">Peptidase M20</fullName>
    </submittedName>
</protein>
<evidence type="ECO:0000313" key="7">
    <source>
        <dbReference type="Proteomes" id="UP000321827"/>
    </source>
</evidence>
<reference evidence="6 7" key="1">
    <citation type="submission" date="2019-07" db="EMBL/GenBank/DDBJ databases">
        <title>Whole genome shotgun sequence of Oceanithermus desulfurans NBRC 100063.</title>
        <authorList>
            <person name="Hosoyama A."/>
            <person name="Uohara A."/>
            <person name="Ohji S."/>
            <person name="Ichikawa N."/>
        </authorList>
    </citation>
    <scope>NUCLEOTIDE SEQUENCE [LARGE SCALE GENOMIC DNA]</scope>
    <source>
        <strain evidence="6 7">NBRC 100063</strain>
    </source>
</reference>
<accession>A0A511RIR1</accession>
<dbReference type="SUPFAM" id="SSF55031">
    <property type="entry name" value="Bacterial exopeptidase dimerisation domain"/>
    <property type="match status" value="1"/>
</dbReference>
<dbReference type="PROSITE" id="PS00758">
    <property type="entry name" value="ARGE_DAPE_CPG2_1"/>
    <property type="match status" value="1"/>
</dbReference>
<dbReference type="GO" id="GO:0016787">
    <property type="term" value="F:hydrolase activity"/>
    <property type="evidence" value="ECO:0007669"/>
    <property type="project" value="UniProtKB-KW"/>
</dbReference>
<dbReference type="OrthoDB" id="9783294at2"/>
<dbReference type="InterPro" id="IPR002933">
    <property type="entry name" value="Peptidase_M20"/>
</dbReference>
<organism evidence="6 7">
    <name type="scientific">Oceanithermus desulfurans NBRC 100063</name>
    <dbReference type="NCBI Taxonomy" id="1227550"/>
    <lineage>
        <taxon>Bacteria</taxon>
        <taxon>Thermotogati</taxon>
        <taxon>Deinococcota</taxon>
        <taxon>Deinococci</taxon>
        <taxon>Thermales</taxon>
        <taxon>Thermaceae</taxon>
        <taxon>Oceanithermus</taxon>
    </lineage>
</organism>
<gene>
    <name evidence="6" type="ORF">ODE01S_09590</name>
</gene>